<protein>
    <submittedName>
        <fullName evidence="1">Uncharacterized protein</fullName>
    </submittedName>
</protein>
<evidence type="ECO:0000313" key="2">
    <source>
        <dbReference type="Proteomes" id="UP001196980"/>
    </source>
</evidence>
<evidence type="ECO:0000313" key="1">
    <source>
        <dbReference type="EMBL" id="MBV6343484.1"/>
    </source>
</evidence>
<comment type="caution">
    <text evidence="1">The sequence shown here is derived from an EMBL/GenBank/DDBJ whole genome shotgun (WGS) entry which is preliminary data.</text>
</comment>
<proteinExistence type="predicted"/>
<sequence>ENAEPSAPELESHPLVVNLRQQIDTLKGMFSLATATIADKDKEIALWEKKFAAQVEISEEWKANYNREHVLRLQAEGLFKMAEHKLNVSRSWGKVKSIATVAAAGVAAYALLK</sequence>
<dbReference type="RefSeq" id="WP_218254101.1">
    <property type="nucleotide sequence ID" value="NZ_JABXWD010000616.1"/>
</dbReference>
<name>A0ABS6S3Q7_9BACT</name>
<reference evidence="1 2" key="1">
    <citation type="journal article" date="2020" name="J Geophys Res Biogeosci">
        <title>Magnetotaxis as an Adaptation to Enable Bacterial Shuttling of Microbial Sulfur and Sulfur Cycling Across Aquatic Oxic#Anoxic Interfaces.</title>
        <authorList>
            <person name="Li J."/>
            <person name="Liu P."/>
            <person name="Wang J."/>
            <person name="Roberts A.P."/>
            <person name="Pan Y."/>
        </authorList>
    </citation>
    <scope>NUCLEOTIDE SEQUENCE [LARGE SCALE GENOMIC DNA]</scope>
    <source>
        <strain evidence="1 2">MYR-1_YQ</strain>
    </source>
</reference>
<dbReference type="EMBL" id="JABXWD010000616">
    <property type="protein sequence ID" value="MBV6343484.1"/>
    <property type="molecule type" value="Genomic_DNA"/>
</dbReference>
<organism evidence="1 2">
    <name type="scientific">Candidatus Magnetobacterium casense</name>
    <dbReference type="NCBI Taxonomy" id="1455061"/>
    <lineage>
        <taxon>Bacteria</taxon>
        <taxon>Pseudomonadati</taxon>
        <taxon>Nitrospirota</taxon>
        <taxon>Thermodesulfovibrionia</taxon>
        <taxon>Thermodesulfovibrionales</taxon>
        <taxon>Candidatus Magnetobacteriaceae</taxon>
        <taxon>Candidatus Magnetobacterium</taxon>
    </lineage>
</organism>
<gene>
    <name evidence="1" type="ORF">HWQ67_18075</name>
</gene>
<keyword evidence="2" id="KW-1185">Reference proteome</keyword>
<dbReference type="Proteomes" id="UP001196980">
    <property type="component" value="Unassembled WGS sequence"/>
</dbReference>
<accession>A0ABS6S3Q7</accession>
<feature type="non-terminal residue" evidence="1">
    <location>
        <position position="1"/>
    </location>
</feature>